<comment type="caution">
    <text evidence="6">The sequence shown here is derived from an EMBL/GenBank/DDBJ whole genome shotgun (WGS) entry which is preliminary data.</text>
</comment>
<dbReference type="Proteomes" id="UP001054902">
    <property type="component" value="Unassembled WGS sequence"/>
</dbReference>
<evidence type="ECO:0000256" key="4">
    <source>
        <dbReference type="SAM" id="MobiDB-lite"/>
    </source>
</evidence>
<proteinExistence type="inferred from homology"/>
<keyword evidence="7" id="KW-1185">Reference proteome</keyword>
<evidence type="ECO:0000259" key="5">
    <source>
        <dbReference type="PROSITE" id="PS51792"/>
    </source>
</evidence>
<dbReference type="GO" id="GO:0046872">
    <property type="term" value="F:metal ion binding"/>
    <property type="evidence" value="ECO:0007669"/>
    <property type="project" value="UniProtKB-KW"/>
</dbReference>
<protein>
    <recommendedName>
        <fullName evidence="5">Yippee domain-containing protein</fullName>
    </recommendedName>
</protein>
<feature type="region of interest" description="Disordered" evidence="4">
    <location>
        <begin position="1"/>
        <end position="21"/>
    </location>
</feature>
<evidence type="ECO:0000256" key="3">
    <source>
        <dbReference type="ARBA" id="ARBA00022833"/>
    </source>
</evidence>
<keyword evidence="3" id="KW-0862">Zinc</keyword>
<organism evidence="6 7">
    <name type="scientific">Chaetoceros tenuissimus</name>
    <dbReference type="NCBI Taxonomy" id="426638"/>
    <lineage>
        <taxon>Eukaryota</taxon>
        <taxon>Sar</taxon>
        <taxon>Stramenopiles</taxon>
        <taxon>Ochrophyta</taxon>
        <taxon>Bacillariophyta</taxon>
        <taxon>Coscinodiscophyceae</taxon>
        <taxon>Chaetocerotophycidae</taxon>
        <taxon>Chaetocerotales</taxon>
        <taxon>Chaetocerotaceae</taxon>
        <taxon>Chaetoceros</taxon>
    </lineage>
</organism>
<accession>A0AAD3D568</accession>
<evidence type="ECO:0000313" key="7">
    <source>
        <dbReference type="Proteomes" id="UP001054902"/>
    </source>
</evidence>
<reference evidence="6 7" key="1">
    <citation type="journal article" date="2021" name="Sci. Rep.">
        <title>The genome of the diatom Chaetoceros tenuissimus carries an ancient integrated fragment of an extant virus.</title>
        <authorList>
            <person name="Hongo Y."/>
            <person name="Kimura K."/>
            <person name="Takaki Y."/>
            <person name="Yoshida Y."/>
            <person name="Baba S."/>
            <person name="Kobayashi G."/>
            <person name="Nagasaki K."/>
            <person name="Hano T."/>
            <person name="Tomaru Y."/>
        </authorList>
    </citation>
    <scope>NUCLEOTIDE SEQUENCE [LARGE SCALE GENOMIC DNA]</scope>
    <source>
        <strain evidence="6 7">NIES-3715</strain>
    </source>
</reference>
<sequence length="344" mass="38911">MDTERQARKTGPNGQSTIPSTLTLDWHRNSSEQMALSPSIYHATASPQLTAVSSVSSPSTVPSVFGSSESVENSSLFLPSTSAQQLPKSILKLQPMSLQSHSSVRSRSRSREDVDPMSPPISPVIKRGRSRKSENMEKSKEEMHHSICRELAKAAKKENDAMVYLEGPRIYTCGECRTHLTSHDEIISKSFHGRHGRAYLFDYCVNIDIGPPEDRRLITGLHSVNDIFCKRCQTLIGWTYSRAYEPSQKYKEGKFIIEKIHLHMEESTNYHVRKPAGEREDKWKLRSMSFGSTSISSRSQKQEESISIYEYNPRARSRTSSSLTSNNSTQYSKFDPGEKPWKLG</sequence>
<evidence type="ECO:0000313" key="6">
    <source>
        <dbReference type="EMBL" id="GFH58122.1"/>
    </source>
</evidence>
<gene>
    <name evidence="6" type="ORF">CTEN210_14598</name>
</gene>
<feature type="region of interest" description="Disordered" evidence="4">
    <location>
        <begin position="294"/>
        <end position="344"/>
    </location>
</feature>
<dbReference type="Pfam" id="PF03226">
    <property type="entry name" value="Yippee-Mis18"/>
    <property type="match status" value="1"/>
</dbReference>
<name>A0AAD3D568_9STRA</name>
<feature type="domain" description="Yippee" evidence="5">
    <location>
        <begin position="169"/>
        <end position="266"/>
    </location>
</feature>
<dbReference type="InterPro" id="IPR039058">
    <property type="entry name" value="Yippee_fam"/>
</dbReference>
<feature type="compositionally biased region" description="Low complexity" evidence="4">
    <location>
        <begin position="318"/>
        <end position="329"/>
    </location>
</feature>
<dbReference type="PROSITE" id="PS51792">
    <property type="entry name" value="YIPPEE"/>
    <property type="match status" value="1"/>
</dbReference>
<dbReference type="InterPro" id="IPR034751">
    <property type="entry name" value="Yippee"/>
</dbReference>
<feature type="region of interest" description="Disordered" evidence="4">
    <location>
        <begin position="93"/>
        <end position="143"/>
    </location>
</feature>
<evidence type="ECO:0000256" key="1">
    <source>
        <dbReference type="ARBA" id="ARBA00005613"/>
    </source>
</evidence>
<dbReference type="PANTHER" id="PTHR13848">
    <property type="entry name" value="PROTEIN YIPPEE-LIKE CG15309-RELATED"/>
    <property type="match status" value="1"/>
</dbReference>
<feature type="compositionally biased region" description="Polar residues" evidence="4">
    <location>
        <begin position="12"/>
        <end position="21"/>
    </location>
</feature>
<dbReference type="InterPro" id="IPR004910">
    <property type="entry name" value="Yippee/Mis18/Cereblon"/>
</dbReference>
<evidence type="ECO:0000256" key="2">
    <source>
        <dbReference type="ARBA" id="ARBA00022723"/>
    </source>
</evidence>
<feature type="compositionally biased region" description="Basic and acidic residues" evidence="4">
    <location>
        <begin position="131"/>
        <end position="143"/>
    </location>
</feature>
<feature type="compositionally biased region" description="Basic and acidic residues" evidence="4">
    <location>
        <begin position="335"/>
        <end position="344"/>
    </location>
</feature>
<dbReference type="EMBL" id="BLLK01000060">
    <property type="protein sequence ID" value="GFH58122.1"/>
    <property type="molecule type" value="Genomic_DNA"/>
</dbReference>
<dbReference type="AlphaFoldDB" id="A0AAD3D568"/>
<comment type="similarity">
    <text evidence="1">Belongs to the yippee family.</text>
</comment>
<keyword evidence="2" id="KW-0479">Metal-binding</keyword>